<dbReference type="Proteomes" id="UP000182110">
    <property type="component" value="Unassembled WGS sequence"/>
</dbReference>
<evidence type="ECO:0000313" key="4">
    <source>
        <dbReference type="Proteomes" id="UP000182110"/>
    </source>
</evidence>
<dbReference type="InterPro" id="IPR013022">
    <property type="entry name" value="Xyl_isomerase-like_TIM-brl"/>
</dbReference>
<dbReference type="InterPro" id="IPR036237">
    <property type="entry name" value="Xyl_isomerase-like_sf"/>
</dbReference>
<dbReference type="PANTHER" id="PTHR43489">
    <property type="entry name" value="ISOMERASE"/>
    <property type="match status" value="1"/>
</dbReference>
<dbReference type="EMBL" id="CCXW01000001">
    <property type="protein sequence ID" value="CEG31266.1"/>
    <property type="molecule type" value="Genomic_DNA"/>
</dbReference>
<sequence length="279" mass="31300">MKFSICSWIFGDMPIDKIMRFVSGTGYDAIEIRAAVNDYDWKDILHLSKELSLEIGGLTGDSAWPNQAHDLANAHIENRRKAIEYFKRQMEAVKAVEGKYLVVCPSAVGKTSPMGLNGDDWKWAVDSVQELVGKACELNITLVIEPLNRYESCLVNSGEDALRFVQEVGSPKVRMLLDSYHMNIEEVDLETPFLKTKEYLEIVHVADSNRQALGRGHIDFGKITSGINRSGFNGHIVVECMAPGADPFQASKGYPAIDLIYTYAEESLLYLKELSMDRR</sequence>
<dbReference type="InterPro" id="IPR050417">
    <property type="entry name" value="Sugar_Epim/Isomerase"/>
</dbReference>
<dbReference type="PANTHER" id="PTHR43489:SF7">
    <property type="entry name" value="3-DEHYDRO-D-GULOSIDE 4-EPIMERASE-RELATED"/>
    <property type="match status" value="1"/>
</dbReference>
<name>A0AAN2PF67_9BACI</name>
<reference evidence="3 4" key="1">
    <citation type="journal article" date="2014" name="Genome Announc.">
        <title>Genome Sequence of Bacillus simplex Strain P558, Isolated from a Human Fecal Sample.</title>
        <authorList>
            <person name="Croce O."/>
            <person name="Hugon P."/>
            <person name="Lagier J.C."/>
            <person name="Bibi F."/>
            <person name="Robert C."/>
            <person name="Azhar E.I."/>
            <person name="Raoult D."/>
            <person name="Fournier P.E."/>
        </authorList>
    </citation>
    <scope>NUCLEOTIDE SEQUENCE [LARGE SCALE GENOMIC DNA]</scope>
    <source>
        <strain evidence="3 4">P558</strain>
    </source>
</reference>
<dbReference type="Pfam" id="PF01261">
    <property type="entry name" value="AP_endonuc_2"/>
    <property type="match status" value="1"/>
</dbReference>
<organism evidence="3 4">
    <name type="scientific">Peribacillus simplex</name>
    <dbReference type="NCBI Taxonomy" id="1478"/>
    <lineage>
        <taxon>Bacteria</taxon>
        <taxon>Bacillati</taxon>
        <taxon>Bacillota</taxon>
        <taxon>Bacilli</taxon>
        <taxon>Bacillales</taxon>
        <taxon>Bacillaceae</taxon>
        <taxon>Peribacillus</taxon>
    </lineage>
</organism>
<dbReference type="Gene3D" id="3.20.20.150">
    <property type="entry name" value="Divalent-metal-dependent TIM barrel enzymes"/>
    <property type="match status" value="1"/>
</dbReference>
<accession>A0AAN2PF67</accession>
<evidence type="ECO:0000256" key="1">
    <source>
        <dbReference type="ARBA" id="ARBA00023235"/>
    </source>
</evidence>
<dbReference type="GO" id="GO:0016853">
    <property type="term" value="F:isomerase activity"/>
    <property type="evidence" value="ECO:0007669"/>
    <property type="project" value="UniProtKB-KW"/>
</dbReference>
<protein>
    <submittedName>
        <fullName evidence="3">D-Tagatose 3-epimerase, putative</fullName>
    </submittedName>
</protein>
<dbReference type="RefSeq" id="WP_072272544.1">
    <property type="nucleotide sequence ID" value="NZ_CCXW01000001.1"/>
</dbReference>
<feature type="domain" description="Xylose isomerase-like TIM barrel" evidence="2">
    <location>
        <begin position="21"/>
        <end position="244"/>
    </location>
</feature>
<gene>
    <name evidence="3" type="ORF">BN1180_01407</name>
</gene>
<proteinExistence type="predicted"/>
<keyword evidence="4" id="KW-1185">Reference proteome</keyword>
<keyword evidence="1" id="KW-0413">Isomerase</keyword>
<evidence type="ECO:0000259" key="2">
    <source>
        <dbReference type="Pfam" id="PF01261"/>
    </source>
</evidence>
<dbReference type="SUPFAM" id="SSF51658">
    <property type="entry name" value="Xylose isomerase-like"/>
    <property type="match status" value="1"/>
</dbReference>
<evidence type="ECO:0000313" key="3">
    <source>
        <dbReference type="EMBL" id="CEG31266.1"/>
    </source>
</evidence>
<comment type="caution">
    <text evidence="3">The sequence shown here is derived from an EMBL/GenBank/DDBJ whole genome shotgun (WGS) entry which is preliminary data.</text>
</comment>
<dbReference type="AlphaFoldDB" id="A0AAN2PF67"/>